<dbReference type="GO" id="GO:0006508">
    <property type="term" value="P:proteolysis"/>
    <property type="evidence" value="ECO:0007669"/>
    <property type="project" value="UniProtKB-KW"/>
</dbReference>
<accession>A0A4P7QIB0</accession>
<sequence length="217" mass="22353" precursor="true">MAKHRRQDTSVSRRIAGATALAATATVAVPAVGNAAEVSIPNTGFSVEVQGLEDIPNIEKVPNIDRYVPELAQRVTGQANYSAPVSAPQGAPAAPQAAPAPAQTTGQKVVEAVRSKVGSPYAYGAAGPSSFDCSGLTSWAYAQAGKSIPRTSQAQASAGQQVPLSEIQPGDIVAYYGGASHVAIYVGNGMMIDALNSGTPVAERPLHYMPIHSVVRF</sequence>
<evidence type="ECO:0000256" key="2">
    <source>
        <dbReference type="ARBA" id="ARBA00022670"/>
    </source>
</evidence>
<dbReference type="InterPro" id="IPR051794">
    <property type="entry name" value="PG_Endopeptidase_C40"/>
</dbReference>
<protein>
    <submittedName>
        <fullName evidence="7">Putative endopeptidase</fullName>
        <ecNumber evidence="7">3.4.-.-</ecNumber>
    </submittedName>
</protein>
<comment type="similarity">
    <text evidence="1">Belongs to the peptidase C40 family.</text>
</comment>
<dbReference type="InterPro" id="IPR038765">
    <property type="entry name" value="Papain-like_cys_pep_sf"/>
</dbReference>
<dbReference type="SUPFAM" id="SSF54001">
    <property type="entry name" value="Cysteine proteinases"/>
    <property type="match status" value="1"/>
</dbReference>
<keyword evidence="3 7" id="KW-0378">Hydrolase</keyword>
<dbReference type="Pfam" id="PF00877">
    <property type="entry name" value="NLPC_P60"/>
    <property type="match status" value="1"/>
</dbReference>
<evidence type="ECO:0000259" key="6">
    <source>
        <dbReference type="PROSITE" id="PS51935"/>
    </source>
</evidence>
<feature type="region of interest" description="Disordered" evidence="5">
    <location>
        <begin position="82"/>
        <end position="106"/>
    </location>
</feature>
<evidence type="ECO:0000313" key="7">
    <source>
        <dbReference type="EMBL" id="QCB28826.1"/>
    </source>
</evidence>
<reference evidence="7 8" key="1">
    <citation type="submission" date="2019-04" db="EMBL/GenBank/DDBJ databases">
        <title>Corynebacterium endometrii sp. nov., isolated from the uterus of a cow with endometritis.</title>
        <authorList>
            <person name="Ballas P."/>
            <person name="Ruckert C."/>
            <person name="Wagener K."/>
            <person name="Drillich M."/>
            <person name="Kaempfer P."/>
            <person name="Busse H.-J."/>
            <person name="Ehling-Schulz M."/>
        </authorList>
    </citation>
    <scope>NUCLEOTIDE SEQUENCE [LARGE SCALE GENOMIC DNA]</scope>
    <source>
        <strain evidence="7 8">LMM-1653</strain>
    </source>
</reference>
<dbReference type="EMBL" id="CP039247">
    <property type="protein sequence ID" value="QCB28826.1"/>
    <property type="molecule type" value="Genomic_DNA"/>
</dbReference>
<name>A0A4P7QIB0_9CORY</name>
<feature type="domain" description="NlpC/P60" evidence="6">
    <location>
        <begin position="103"/>
        <end position="217"/>
    </location>
</feature>
<dbReference type="Gene3D" id="3.90.1720.10">
    <property type="entry name" value="endopeptidase domain like (from Nostoc punctiforme)"/>
    <property type="match status" value="1"/>
</dbReference>
<gene>
    <name evidence="7" type="ORF">CENDO_07760</name>
</gene>
<keyword evidence="8" id="KW-1185">Reference proteome</keyword>
<dbReference type="RefSeq" id="WP_136141514.1">
    <property type="nucleotide sequence ID" value="NZ_CP039247.1"/>
</dbReference>
<dbReference type="GO" id="GO:0008234">
    <property type="term" value="F:cysteine-type peptidase activity"/>
    <property type="evidence" value="ECO:0007669"/>
    <property type="project" value="UniProtKB-KW"/>
</dbReference>
<dbReference type="PROSITE" id="PS51935">
    <property type="entry name" value="NLPC_P60"/>
    <property type="match status" value="1"/>
</dbReference>
<evidence type="ECO:0000256" key="5">
    <source>
        <dbReference type="SAM" id="MobiDB-lite"/>
    </source>
</evidence>
<dbReference type="PANTHER" id="PTHR47359">
    <property type="entry name" value="PEPTIDOGLYCAN DL-ENDOPEPTIDASE CWLO"/>
    <property type="match status" value="1"/>
</dbReference>
<evidence type="ECO:0000256" key="1">
    <source>
        <dbReference type="ARBA" id="ARBA00007074"/>
    </source>
</evidence>
<evidence type="ECO:0000313" key="8">
    <source>
        <dbReference type="Proteomes" id="UP000296352"/>
    </source>
</evidence>
<dbReference type="EC" id="3.4.-.-" evidence="7"/>
<organism evidence="7 8">
    <name type="scientific">Corynebacterium endometrii</name>
    <dbReference type="NCBI Taxonomy" id="2488819"/>
    <lineage>
        <taxon>Bacteria</taxon>
        <taxon>Bacillati</taxon>
        <taxon>Actinomycetota</taxon>
        <taxon>Actinomycetes</taxon>
        <taxon>Mycobacteriales</taxon>
        <taxon>Corynebacteriaceae</taxon>
        <taxon>Corynebacterium</taxon>
    </lineage>
</organism>
<evidence type="ECO:0000256" key="3">
    <source>
        <dbReference type="ARBA" id="ARBA00022801"/>
    </source>
</evidence>
<dbReference type="KEGG" id="cee:CENDO_07760"/>
<proteinExistence type="inferred from homology"/>
<keyword evidence="2" id="KW-0645">Protease</keyword>
<dbReference type="AlphaFoldDB" id="A0A4P7QIB0"/>
<keyword evidence="4" id="KW-0788">Thiol protease</keyword>
<dbReference type="InterPro" id="IPR000064">
    <property type="entry name" value="NLP_P60_dom"/>
</dbReference>
<evidence type="ECO:0000256" key="4">
    <source>
        <dbReference type="ARBA" id="ARBA00022807"/>
    </source>
</evidence>
<dbReference type="Proteomes" id="UP000296352">
    <property type="component" value="Chromosome"/>
</dbReference>
<dbReference type="OrthoDB" id="5177647at2"/>
<feature type="compositionally biased region" description="Low complexity" evidence="5">
    <location>
        <begin position="87"/>
        <end position="106"/>
    </location>
</feature>
<dbReference type="PANTHER" id="PTHR47359:SF3">
    <property type="entry name" value="NLP_P60 DOMAIN-CONTAINING PROTEIN-RELATED"/>
    <property type="match status" value="1"/>
</dbReference>